<dbReference type="PANTHER" id="PTHR23254">
    <property type="entry name" value="EIF4G DOMAIN PROTEIN"/>
    <property type="match status" value="1"/>
</dbReference>
<reference evidence="7" key="2">
    <citation type="submission" date="2025-09" db="UniProtKB">
        <authorList>
            <consortium name="Ensembl"/>
        </authorList>
    </citation>
    <scope>IDENTIFICATION</scope>
</reference>
<dbReference type="SMART" id="SM00543">
    <property type="entry name" value="MIF4G"/>
    <property type="match status" value="1"/>
</dbReference>
<dbReference type="GO" id="GO:0005737">
    <property type="term" value="C:cytoplasm"/>
    <property type="evidence" value="ECO:0007669"/>
    <property type="project" value="UniProtKB-SubCell"/>
</dbReference>
<dbReference type="Gene3D" id="1.25.40.180">
    <property type="match status" value="1"/>
</dbReference>
<protein>
    <recommendedName>
        <fullName evidence="4">Polyadenylate-binding protein-interacting protein 1</fullName>
    </recommendedName>
</protein>
<dbReference type="InterPro" id="IPR016024">
    <property type="entry name" value="ARM-type_fold"/>
</dbReference>
<feature type="domain" description="MIF4G" evidence="6">
    <location>
        <begin position="59"/>
        <end position="276"/>
    </location>
</feature>
<dbReference type="PANTHER" id="PTHR23254:SF15">
    <property type="entry name" value="POLYADENYLATE-BINDING PROTEIN-INTERACTING PROTEIN 1"/>
    <property type="match status" value="1"/>
</dbReference>
<evidence type="ECO:0000256" key="4">
    <source>
        <dbReference type="ARBA" id="ARBA00074029"/>
    </source>
</evidence>
<dbReference type="SUPFAM" id="SSF48371">
    <property type="entry name" value="ARM repeat"/>
    <property type="match status" value="1"/>
</dbReference>
<evidence type="ECO:0000256" key="5">
    <source>
        <dbReference type="SAM" id="MobiDB-lite"/>
    </source>
</evidence>
<dbReference type="FunFam" id="1.25.40.180:FF:000016">
    <property type="entry name" value="polyadenylate-binding protein-interacting protein 1 isoform X1"/>
    <property type="match status" value="1"/>
</dbReference>
<dbReference type="GO" id="GO:0003723">
    <property type="term" value="F:RNA binding"/>
    <property type="evidence" value="ECO:0007669"/>
    <property type="project" value="InterPro"/>
</dbReference>
<name>A0A8C4Z5T7_GADMO</name>
<accession>A0A8C4Z5T7</accession>
<evidence type="ECO:0000256" key="1">
    <source>
        <dbReference type="ARBA" id="ARBA00004496"/>
    </source>
</evidence>
<dbReference type="AlphaFoldDB" id="A0A8C4Z5T7"/>
<dbReference type="GeneTree" id="ENSGT00940000153432"/>
<comment type="subcellular location">
    <subcellularLocation>
        <location evidence="1">Cytoplasm</location>
    </subcellularLocation>
</comment>
<dbReference type="GO" id="GO:0006446">
    <property type="term" value="P:regulation of translational initiation"/>
    <property type="evidence" value="ECO:0007669"/>
    <property type="project" value="TreeGrafter"/>
</dbReference>
<keyword evidence="2" id="KW-0963">Cytoplasm</keyword>
<evidence type="ECO:0000313" key="8">
    <source>
        <dbReference type="Proteomes" id="UP000694546"/>
    </source>
</evidence>
<dbReference type="Proteomes" id="UP000694546">
    <property type="component" value="Chromosome 11"/>
</dbReference>
<sequence>SVPSSQTTCSESKPYNTQTLILPLRVQDPAYQDYDGSGAQDPSYQDYDGSGGYAEPTLAETVADFLGHLSSSPGSFDADVGYIVTMLNAWVTTEELLKDLVELIYTQSSAIPNFSYTGARLCNHLSQHLKISPKSGNFRQLLLQRCRQEFDHKDKAVKGDPTTRKSFHSFVLFLGELYLNLEVKSQTGPPNRADILLGALKDLLDCLFSNPDDSNLICAVKLLKLTGSVLEDTWKRNKKSDMDKLVKRIENTVLDANCSRDVKQMLLKLVELRSSDWGRVHAAAAANYATPDNDPNYFMNEPTFYTTDGTPFTAADPEYSEKYQEILDREDINFPEQEENNGSDS</sequence>
<keyword evidence="8" id="KW-1185">Reference proteome</keyword>
<evidence type="ECO:0000313" key="7">
    <source>
        <dbReference type="Ensembl" id="ENSGMOP00000007873.2"/>
    </source>
</evidence>
<reference evidence="7" key="1">
    <citation type="submission" date="2025-08" db="UniProtKB">
        <authorList>
            <consortium name="Ensembl"/>
        </authorList>
    </citation>
    <scope>IDENTIFICATION</scope>
</reference>
<dbReference type="InterPro" id="IPR051367">
    <property type="entry name" value="mRNA_TranslReg/HistoneTransl"/>
</dbReference>
<proteinExistence type="predicted"/>
<dbReference type="InterPro" id="IPR003890">
    <property type="entry name" value="MIF4G-like_typ-3"/>
</dbReference>
<keyword evidence="3" id="KW-0810">Translation regulation</keyword>
<evidence type="ECO:0000256" key="3">
    <source>
        <dbReference type="ARBA" id="ARBA00022845"/>
    </source>
</evidence>
<dbReference type="GO" id="GO:0008494">
    <property type="term" value="F:translation activator activity"/>
    <property type="evidence" value="ECO:0007669"/>
    <property type="project" value="TreeGrafter"/>
</dbReference>
<feature type="region of interest" description="Disordered" evidence="5">
    <location>
        <begin position="32"/>
        <end position="51"/>
    </location>
</feature>
<evidence type="ECO:0000259" key="6">
    <source>
        <dbReference type="SMART" id="SM00543"/>
    </source>
</evidence>
<dbReference type="Pfam" id="PF02854">
    <property type="entry name" value="MIF4G"/>
    <property type="match status" value="1"/>
</dbReference>
<dbReference type="Ensembl" id="ENSGMOT00000008102.2">
    <property type="protein sequence ID" value="ENSGMOP00000007873.2"/>
    <property type="gene ID" value="ENSGMOG00000007366.2"/>
</dbReference>
<organism evidence="7 8">
    <name type="scientific">Gadus morhua</name>
    <name type="common">Atlantic cod</name>
    <dbReference type="NCBI Taxonomy" id="8049"/>
    <lineage>
        <taxon>Eukaryota</taxon>
        <taxon>Metazoa</taxon>
        <taxon>Chordata</taxon>
        <taxon>Craniata</taxon>
        <taxon>Vertebrata</taxon>
        <taxon>Euteleostomi</taxon>
        <taxon>Actinopterygii</taxon>
        <taxon>Neopterygii</taxon>
        <taxon>Teleostei</taxon>
        <taxon>Neoteleostei</taxon>
        <taxon>Acanthomorphata</taxon>
        <taxon>Zeiogadaria</taxon>
        <taxon>Gadariae</taxon>
        <taxon>Gadiformes</taxon>
        <taxon>Gadoidei</taxon>
        <taxon>Gadidae</taxon>
        <taxon>Gadus</taxon>
    </lineage>
</organism>
<evidence type="ECO:0000256" key="2">
    <source>
        <dbReference type="ARBA" id="ARBA00022490"/>
    </source>
</evidence>
<gene>
    <name evidence="7" type="primary">paip1</name>
</gene>